<reference evidence="3 5" key="1">
    <citation type="submission" date="2019-10" db="EMBL/GenBank/DDBJ databases">
        <title>Assembly and Annotation for the nematode Trichostrongylus colubriformis.</title>
        <authorList>
            <person name="Martin J."/>
        </authorList>
    </citation>
    <scope>NUCLEOTIDE SEQUENCE [LARGE SCALE GENOMIC DNA]</scope>
    <source>
        <strain evidence="3">G859</strain>
        <tissue evidence="3">Whole worm</tissue>
    </source>
</reference>
<dbReference type="GO" id="GO:0006508">
    <property type="term" value="P:proteolysis"/>
    <property type="evidence" value="ECO:0007669"/>
    <property type="project" value="InterPro"/>
</dbReference>
<protein>
    <submittedName>
        <fullName evidence="3">Astacin domain-containing protein</fullName>
    </submittedName>
</protein>
<dbReference type="Gene3D" id="3.40.390.10">
    <property type="entry name" value="Collagenase (Catalytic Domain)"/>
    <property type="match status" value="1"/>
</dbReference>
<evidence type="ECO:0000259" key="2">
    <source>
        <dbReference type="PROSITE" id="PS51864"/>
    </source>
</evidence>
<evidence type="ECO:0000313" key="3">
    <source>
        <dbReference type="EMBL" id="KAK5980907.1"/>
    </source>
</evidence>
<dbReference type="AlphaFoldDB" id="A0AAN8FTY1"/>
<dbReference type="SUPFAM" id="SSF55486">
    <property type="entry name" value="Metalloproteases ('zincins'), catalytic domain"/>
    <property type="match status" value="1"/>
</dbReference>
<dbReference type="InterPro" id="IPR001506">
    <property type="entry name" value="Peptidase_M12A"/>
</dbReference>
<gene>
    <name evidence="3" type="ORF">GCK32_021457</name>
    <name evidence="4" type="ORF">GCK32_021962</name>
</gene>
<dbReference type="GO" id="GO:0004222">
    <property type="term" value="F:metalloendopeptidase activity"/>
    <property type="evidence" value="ECO:0007669"/>
    <property type="project" value="InterPro"/>
</dbReference>
<proteinExistence type="predicted"/>
<evidence type="ECO:0000256" key="1">
    <source>
        <dbReference type="PROSITE-ProRule" id="PRU01211"/>
    </source>
</evidence>
<keyword evidence="5" id="KW-1185">Reference proteome</keyword>
<dbReference type="InterPro" id="IPR024079">
    <property type="entry name" value="MetalloPept_cat_dom_sf"/>
</dbReference>
<evidence type="ECO:0000313" key="4">
    <source>
        <dbReference type="EMBL" id="KAK5983033.1"/>
    </source>
</evidence>
<evidence type="ECO:0000313" key="5">
    <source>
        <dbReference type="Proteomes" id="UP001331761"/>
    </source>
</evidence>
<dbReference type="EMBL" id="WIXE01004462">
    <property type="protein sequence ID" value="KAK5983033.1"/>
    <property type="molecule type" value="Genomic_DNA"/>
</dbReference>
<comment type="caution">
    <text evidence="3">The sequence shown here is derived from an EMBL/GenBank/DDBJ whole genome shotgun (WGS) entry which is preliminary data.</text>
</comment>
<dbReference type="EMBL" id="WIXE01006872">
    <property type="protein sequence ID" value="KAK5980907.1"/>
    <property type="molecule type" value="Genomic_DNA"/>
</dbReference>
<feature type="domain" description="Peptidase M12A" evidence="2">
    <location>
        <begin position="9"/>
        <end position="115"/>
    </location>
</feature>
<dbReference type="PANTHER" id="PTHR10127:SF831">
    <property type="entry name" value="ZINC METALLOPROTEINASE NAS-37"/>
    <property type="match status" value="1"/>
</dbReference>
<organism evidence="3 5">
    <name type="scientific">Trichostrongylus colubriformis</name>
    <name type="common">Black scour worm</name>
    <dbReference type="NCBI Taxonomy" id="6319"/>
    <lineage>
        <taxon>Eukaryota</taxon>
        <taxon>Metazoa</taxon>
        <taxon>Ecdysozoa</taxon>
        <taxon>Nematoda</taxon>
        <taxon>Chromadorea</taxon>
        <taxon>Rhabditida</taxon>
        <taxon>Rhabditina</taxon>
        <taxon>Rhabditomorpha</taxon>
        <taxon>Strongyloidea</taxon>
        <taxon>Trichostrongylidae</taxon>
        <taxon>Trichostrongylus</taxon>
    </lineage>
</organism>
<name>A0AAN8FTY1_TRICO</name>
<sequence>MGNSTRQKRQISYGVTKWENNKVFYYFDASIPTVNRAYIRTILNYLMARVCIDFVENAAATNRIKVFDGAGCYSAIGMQGGEQSLSLSPDCVVVSFCFCVIFPFRHSLSVFKGKV</sequence>
<dbReference type="Pfam" id="PF01400">
    <property type="entry name" value="Astacin"/>
    <property type="match status" value="1"/>
</dbReference>
<dbReference type="Proteomes" id="UP001331761">
    <property type="component" value="Unassembled WGS sequence"/>
</dbReference>
<dbReference type="PANTHER" id="PTHR10127">
    <property type="entry name" value="DISCOIDIN, CUB, EGF, LAMININ , AND ZINC METALLOPROTEASE DOMAIN CONTAINING"/>
    <property type="match status" value="1"/>
</dbReference>
<dbReference type="PROSITE" id="PS51864">
    <property type="entry name" value="ASTACIN"/>
    <property type="match status" value="1"/>
</dbReference>
<accession>A0AAN8FTY1</accession>
<comment type="caution">
    <text evidence="1">Lacks conserved residue(s) required for the propagation of feature annotation.</text>
</comment>